<feature type="binding site" evidence="6">
    <location>
        <position position="260"/>
    </location>
    <ligand>
        <name>S-adenosyl-L-methionine</name>
        <dbReference type="ChEBI" id="CHEBI:59789"/>
    </ligand>
</feature>
<evidence type="ECO:0000256" key="6">
    <source>
        <dbReference type="PROSITE-ProRule" id="PRU01026"/>
    </source>
</evidence>
<proteinExistence type="inferred from homology"/>
<dbReference type="AlphaFoldDB" id="A0A2A9MQB0"/>
<evidence type="ECO:0000313" key="9">
    <source>
        <dbReference type="EMBL" id="PFH38180.1"/>
    </source>
</evidence>
<feature type="binding site" evidence="6">
    <location>
        <position position="308"/>
    </location>
    <ligand>
        <name>S-adenosyl-L-methionine</name>
        <dbReference type="ChEBI" id="CHEBI:59789"/>
    </ligand>
</feature>
<feature type="binding site" evidence="6">
    <location>
        <position position="323"/>
    </location>
    <ligand>
        <name>S-adenosyl-L-methionine</name>
        <dbReference type="ChEBI" id="CHEBI:59789"/>
    </ligand>
</feature>
<dbReference type="Gene3D" id="1.10.8.480">
    <property type="match status" value="1"/>
</dbReference>
<dbReference type="RefSeq" id="XP_029222189.1">
    <property type="nucleotide sequence ID" value="XM_029359276.1"/>
</dbReference>
<dbReference type="GeneID" id="40305584"/>
<evidence type="ECO:0000313" key="10">
    <source>
        <dbReference type="Proteomes" id="UP000224006"/>
    </source>
</evidence>
<dbReference type="InterPro" id="IPR029063">
    <property type="entry name" value="SAM-dependent_MTases_sf"/>
</dbReference>
<gene>
    <name evidence="9" type="ORF">BESB_005210</name>
</gene>
<feature type="binding site" evidence="6">
    <location>
        <position position="233"/>
    </location>
    <ligand>
        <name>S-adenosyl-L-methionine</name>
        <dbReference type="ChEBI" id="CHEBI:59789"/>
    </ligand>
</feature>
<dbReference type="STRING" id="94643.A0A2A9MQB0"/>
<dbReference type="Gene3D" id="3.40.50.150">
    <property type="entry name" value="Vaccinia Virus protein VP39"/>
    <property type="match status" value="1"/>
</dbReference>
<evidence type="ECO:0000256" key="2">
    <source>
        <dbReference type="ARBA" id="ARBA00022603"/>
    </source>
</evidence>
<dbReference type="PANTHER" id="PTHR11727:SF7">
    <property type="entry name" value="DIMETHYLADENOSINE TRANSFERASE-RELATED"/>
    <property type="match status" value="1"/>
</dbReference>
<keyword evidence="5 6" id="KW-0694">RNA-binding</keyword>
<dbReference type="InterPro" id="IPR001737">
    <property type="entry name" value="KsgA/Erm"/>
</dbReference>
<organism evidence="9 10">
    <name type="scientific">Besnoitia besnoiti</name>
    <name type="common">Apicomplexan protozoan</name>
    <dbReference type="NCBI Taxonomy" id="94643"/>
    <lineage>
        <taxon>Eukaryota</taxon>
        <taxon>Sar</taxon>
        <taxon>Alveolata</taxon>
        <taxon>Apicomplexa</taxon>
        <taxon>Conoidasida</taxon>
        <taxon>Coccidia</taxon>
        <taxon>Eucoccidiorida</taxon>
        <taxon>Eimeriorina</taxon>
        <taxon>Sarcocystidae</taxon>
        <taxon>Besnoitia</taxon>
    </lineage>
</organism>
<name>A0A2A9MQB0_BESBE</name>
<keyword evidence="10" id="KW-1185">Reference proteome</keyword>
<evidence type="ECO:0000259" key="8">
    <source>
        <dbReference type="SMART" id="SM00650"/>
    </source>
</evidence>
<dbReference type="Pfam" id="PF00398">
    <property type="entry name" value="RrnaAD"/>
    <property type="match status" value="1"/>
</dbReference>
<dbReference type="GO" id="GO:0003723">
    <property type="term" value="F:RNA binding"/>
    <property type="evidence" value="ECO:0007669"/>
    <property type="project" value="UniProtKB-UniRule"/>
</dbReference>
<evidence type="ECO:0000256" key="7">
    <source>
        <dbReference type="RuleBase" id="RU362106"/>
    </source>
</evidence>
<dbReference type="FunFam" id="3.40.50.150:FF:000081">
    <property type="entry name" value="rRNA adenine N(6)-methyltransferase"/>
    <property type="match status" value="1"/>
</dbReference>
<keyword evidence="3 6" id="KW-0808">Transferase</keyword>
<dbReference type="NCBIfam" id="TIGR00755">
    <property type="entry name" value="ksgA"/>
    <property type="match status" value="1"/>
</dbReference>
<evidence type="ECO:0000256" key="1">
    <source>
        <dbReference type="ARBA" id="ARBA00022552"/>
    </source>
</evidence>
<dbReference type="PANTHER" id="PTHR11727">
    <property type="entry name" value="DIMETHYLADENOSINE TRANSFERASE"/>
    <property type="match status" value="1"/>
</dbReference>
<reference evidence="9 10" key="1">
    <citation type="submission" date="2017-09" db="EMBL/GenBank/DDBJ databases">
        <title>Genome sequencing of Besnoitia besnoiti strain Bb-Ger1.</title>
        <authorList>
            <person name="Schares G."/>
            <person name="Venepally P."/>
            <person name="Lorenzi H.A."/>
        </authorList>
    </citation>
    <scope>NUCLEOTIDE SEQUENCE [LARGE SCALE GENOMIC DNA]</scope>
    <source>
        <strain evidence="9 10">Bb-Ger1</strain>
    </source>
</reference>
<sequence>MRMSSLFTTPSSSAVRRRLIEVHQVYVHPAARSPLRISAVQKPGVVCIRTPLCFNSSTIALAYPGICRQSSLDASFVNQSAFAQQNLLQHDPVPFRRGRLSCTPVLPSVSSFVSPRGVTPVLRCAFATSLSSFLLPVSPTADRSGLSSLGLCSASFSPGCPLCLRLSLLGSLSAMAWRNTKAGKSRSGPFSRPVATVAASAANRQNAKRAGNAVNMPLPPTMGFPLQKKFGQHLLKNQAVLDKIVQAADIRSSDTVLEIGPGTGNLTMRLLPVAREVVALDVDSRMVNEVKKRAISNGFMNLVVRHGDALRSDLGAFDVCAANLPYQISSHFLLRLLAHRPPFRCAVLMFQKEFGERLMAQPGDKNYCRLAANVSLFCTVQRVCKVEAKHFTPPPKVDSVVVKVIPRPKLLEVDFKEWDGLMRICFGRKNRTLHALFRRSSVLAMLETNYKTWCTLNKRAPTSEPFRDFCLGVLAETGLGERRSITIDIDTYFSLLLAFNKKGIHFVNVANLPAGGPGGAKSGDMAVDSMAGIDEFFFYDDADDKDIGDDDENM</sequence>
<dbReference type="EMBL" id="NWUJ01000001">
    <property type="protein sequence ID" value="PFH38180.1"/>
    <property type="molecule type" value="Genomic_DNA"/>
</dbReference>
<evidence type="ECO:0000256" key="5">
    <source>
        <dbReference type="ARBA" id="ARBA00022884"/>
    </source>
</evidence>
<feature type="binding site" evidence="6">
    <location>
        <position position="235"/>
    </location>
    <ligand>
        <name>S-adenosyl-L-methionine</name>
        <dbReference type="ChEBI" id="CHEBI:59789"/>
    </ligand>
</feature>
<dbReference type="GO" id="GO:0000179">
    <property type="term" value="F:rRNA (adenine-N6,N6-)-dimethyltransferase activity"/>
    <property type="evidence" value="ECO:0007669"/>
    <property type="project" value="UniProtKB-UniRule"/>
</dbReference>
<dbReference type="VEuPathDB" id="ToxoDB:BESB_005210"/>
<feature type="binding site" evidence="6">
    <location>
        <position position="281"/>
    </location>
    <ligand>
        <name>S-adenosyl-L-methionine</name>
        <dbReference type="ChEBI" id="CHEBI:59789"/>
    </ligand>
</feature>
<dbReference type="PROSITE" id="PS51689">
    <property type="entry name" value="SAM_RNA_A_N6_MT"/>
    <property type="match status" value="1"/>
</dbReference>
<dbReference type="CDD" id="cd02440">
    <property type="entry name" value="AdoMet_MTases"/>
    <property type="match status" value="1"/>
</dbReference>
<keyword evidence="2 6" id="KW-0489">Methyltransferase</keyword>
<comment type="similarity">
    <text evidence="6 7">Belongs to the class I-like SAM-binding methyltransferase superfamily. rRNA adenine N(6)-methyltransferase family.</text>
</comment>
<dbReference type="InterPro" id="IPR020598">
    <property type="entry name" value="rRNA_Ade_methylase_Trfase_N"/>
</dbReference>
<dbReference type="SMART" id="SM00650">
    <property type="entry name" value="rADc"/>
    <property type="match status" value="1"/>
</dbReference>
<comment type="caution">
    <text evidence="9">The sequence shown here is derived from an EMBL/GenBank/DDBJ whole genome shotgun (WGS) entry which is preliminary data.</text>
</comment>
<dbReference type="EC" id="2.1.1.-" evidence="7"/>
<dbReference type="SUPFAM" id="SSF53335">
    <property type="entry name" value="S-adenosyl-L-methionine-dependent methyltransferases"/>
    <property type="match status" value="1"/>
</dbReference>
<accession>A0A2A9MQB0</accession>
<keyword evidence="4 6" id="KW-0949">S-adenosyl-L-methionine</keyword>
<protein>
    <recommendedName>
        <fullName evidence="7">rRNA adenine N(6)-methyltransferase</fullName>
        <ecNumber evidence="7">2.1.1.-</ecNumber>
    </recommendedName>
</protein>
<dbReference type="InterPro" id="IPR011530">
    <property type="entry name" value="rRNA_adenine_dimethylase"/>
</dbReference>
<dbReference type="KEGG" id="bbes:BESB_005210"/>
<keyword evidence="1 7" id="KW-0698">rRNA processing</keyword>
<feature type="domain" description="Ribosomal RNA adenine methylase transferase N-terminal" evidence="8">
    <location>
        <begin position="240"/>
        <end position="408"/>
    </location>
</feature>
<evidence type="ECO:0000256" key="4">
    <source>
        <dbReference type="ARBA" id="ARBA00022691"/>
    </source>
</evidence>
<dbReference type="Proteomes" id="UP000224006">
    <property type="component" value="Chromosome I"/>
</dbReference>
<evidence type="ECO:0000256" key="3">
    <source>
        <dbReference type="ARBA" id="ARBA00022679"/>
    </source>
</evidence>
<dbReference type="OrthoDB" id="74991at2759"/>